<evidence type="ECO:0000259" key="7">
    <source>
        <dbReference type="PROSITE" id="PS50850"/>
    </source>
</evidence>
<feature type="transmembrane region" description="Helical" evidence="6">
    <location>
        <begin position="175"/>
        <end position="197"/>
    </location>
</feature>
<dbReference type="AlphaFoldDB" id="A0A0N9I2U2"/>
<evidence type="ECO:0000256" key="2">
    <source>
        <dbReference type="ARBA" id="ARBA00022475"/>
    </source>
</evidence>
<organism evidence="8 9">
    <name type="scientific">Kibdelosporangium phytohabitans</name>
    <dbReference type="NCBI Taxonomy" id="860235"/>
    <lineage>
        <taxon>Bacteria</taxon>
        <taxon>Bacillati</taxon>
        <taxon>Actinomycetota</taxon>
        <taxon>Actinomycetes</taxon>
        <taxon>Pseudonocardiales</taxon>
        <taxon>Pseudonocardiaceae</taxon>
        <taxon>Kibdelosporangium</taxon>
    </lineage>
</organism>
<dbReference type="STRING" id="860235.AOZ06_39075"/>
<dbReference type="KEGG" id="kphy:AOZ06_39075"/>
<gene>
    <name evidence="8" type="ORF">AOZ06_39075</name>
</gene>
<evidence type="ECO:0000256" key="6">
    <source>
        <dbReference type="SAM" id="Phobius"/>
    </source>
</evidence>
<feature type="transmembrane region" description="Helical" evidence="6">
    <location>
        <begin position="288"/>
        <end position="307"/>
    </location>
</feature>
<evidence type="ECO:0000256" key="5">
    <source>
        <dbReference type="ARBA" id="ARBA00023136"/>
    </source>
</evidence>
<comment type="subcellular location">
    <subcellularLocation>
        <location evidence="1">Cell membrane</location>
        <topology evidence="1">Multi-pass membrane protein</topology>
    </subcellularLocation>
</comment>
<dbReference type="CDD" id="cd17324">
    <property type="entry name" value="MFS_NepI_like"/>
    <property type="match status" value="1"/>
</dbReference>
<protein>
    <submittedName>
        <fullName evidence="8">Transporter</fullName>
    </submittedName>
</protein>
<accession>A0A0N9I2U2</accession>
<dbReference type="PANTHER" id="PTHR43124">
    <property type="entry name" value="PURINE EFFLUX PUMP PBUE"/>
    <property type="match status" value="1"/>
</dbReference>
<feature type="transmembrane region" description="Helical" evidence="6">
    <location>
        <begin position="112"/>
        <end position="134"/>
    </location>
</feature>
<keyword evidence="3 6" id="KW-0812">Transmembrane</keyword>
<evidence type="ECO:0000256" key="3">
    <source>
        <dbReference type="ARBA" id="ARBA00022692"/>
    </source>
</evidence>
<feature type="transmembrane region" description="Helical" evidence="6">
    <location>
        <begin position="21"/>
        <end position="40"/>
    </location>
</feature>
<dbReference type="InterPro" id="IPR036259">
    <property type="entry name" value="MFS_trans_sf"/>
</dbReference>
<evidence type="ECO:0000313" key="9">
    <source>
        <dbReference type="Proteomes" id="UP000063699"/>
    </source>
</evidence>
<proteinExistence type="predicted"/>
<keyword evidence="9" id="KW-1185">Reference proteome</keyword>
<dbReference type="Gene3D" id="1.20.1250.20">
    <property type="entry name" value="MFS general substrate transporter like domains"/>
    <property type="match status" value="1"/>
</dbReference>
<feature type="transmembrane region" description="Helical" evidence="6">
    <location>
        <begin position="146"/>
        <end position="169"/>
    </location>
</feature>
<dbReference type="GO" id="GO:0022857">
    <property type="term" value="F:transmembrane transporter activity"/>
    <property type="evidence" value="ECO:0007669"/>
    <property type="project" value="InterPro"/>
</dbReference>
<dbReference type="GO" id="GO:0005886">
    <property type="term" value="C:plasma membrane"/>
    <property type="evidence" value="ECO:0007669"/>
    <property type="project" value="UniProtKB-SubCell"/>
</dbReference>
<dbReference type="PANTHER" id="PTHR43124:SF3">
    <property type="entry name" value="CHLORAMPHENICOL EFFLUX PUMP RV0191"/>
    <property type="match status" value="1"/>
</dbReference>
<dbReference type="InterPro" id="IPR020846">
    <property type="entry name" value="MFS_dom"/>
</dbReference>
<feature type="transmembrane region" description="Helical" evidence="6">
    <location>
        <begin position="313"/>
        <end position="335"/>
    </location>
</feature>
<feature type="transmembrane region" description="Helical" evidence="6">
    <location>
        <begin position="60"/>
        <end position="81"/>
    </location>
</feature>
<dbReference type="PROSITE" id="PS50850">
    <property type="entry name" value="MFS"/>
    <property type="match status" value="1"/>
</dbReference>
<evidence type="ECO:0000256" key="1">
    <source>
        <dbReference type="ARBA" id="ARBA00004651"/>
    </source>
</evidence>
<evidence type="ECO:0000256" key="4">
    <source>
        <dbReference type="ARBA" id="ARBA00022989"/>
    </source>
</evidence>
<keyword evidence="5 6" id="KW-0472">Membrane</keyword>
<dbReference type="SUPFAM" id="SSF103473">
    <property type="entry name" value="MFS general substrate transporter"/>
    <property type="match status" value="1"/>
</dbReference>
<dbReference type="EMBL" id="CP012752">
    <property type="protein sequence ID" value="ALG12078.1"/>
    <property type="molecule type" value="Genomic_DNA"/>
</dbReference>
<dbReference type="Proteomes" id="UP000063699">
    <property type="component" value="Chromosome"/>
</dbReference>
<dbReference type="InterPro" id="IPR011701">
    <property type="entry name" value="MFS"/>
</dbReference>
<keyword evidence="4 6" id="KW-1133">Transmembrane helix</keyword>
<feature type="transmembrane region" description="Helical" evidence="6">
    <location>
        <begin position="254"/>
        <end position="276"/>
    </location>
</feature>
<feature type="transmembrane region" description="Helical" evidence="6">
    <location>
        <begin position="218"/>
        <end position="242"/>
    </location>
</feature>
<feature type="transmembrane region" description="Helical" evidence="6">
    <location>
        <begin position="347"/>
        <end position="366"/>
    </location>
</feature>
<name>A0A0N9I2U2_9PSEU</name>
<dbReference type="InterPro" id="IPR050189">
    <property type="entry name" value="MFS_Efflux_Transporters"/>
</dbReference>
<evidence type="ECO:0000313" key="8">
    <source>
        <dbReference type="EMBL" id="ALG12078.1"/>
    </source>
</evidence>
<dbReference type="OrthoDB" id="9814237at2"/>
<feature type="transmembrane region" description="Helical" evidence="6">
    <location>
        <begin position="378"/>
        <end position="400"/>
    </location>
</feature>
<reference evidence="8 9" key="1">
    <citation type="submission" date="2015-07" db="EMBL/GenBank/DDBJ databases">
        <title>Genome sequencing of Kibdelosporangium phytohabitans.</title>
        <authorList>
            <person name="Qin S."/>
            <person name="Xing K."/>
        </authorList>
    </citation>
    <scope>NUCLEOTIDE SEQUENCE [LARGE SCALE GENOMIC DNA]</scope>
    <source>
        <strain evidence="8 9">KLBMP1111</strain>
    </source>
</reference>
<keyword evidence="2" id="KW-1003">Cell membrane</keyword>
<feature type="transmembrane region" description="Helical" evidence="6">
    <location>
        <begin position="88"/>
        <end position="106"/>
    </location>
</feature>
<dbReference type="RefSeq" id="WP_054293974.1">
    <property type="nucleotide sequence ID" value="NZ_CP012752.1"/>
</dbReference>
<sequence>MSTSASTRVESEQHGTTARQWLAIAVVVLSTFAVVTSEMLPVGVLTPMAAGLGITPGLTGYSLTITGLVTAVTAPIVPRVIGGLDRRVVVAVAMVLLAVGNGLTAVSPGFTLLVVSRVVLGVAMGIVWSLASVIAPRLVAPRHAALAVSFAVSGVAAASVVGVPLGTIIGDAFGWRIAFATFAASGALLAVALRFLLPPLPKPESPTAGTAQAGERSLLRTPAVVSGLVVVAFLVTAHFAAYTYIRPVLEVGTGFGGAAIAAILLAYGLTGLVGNFTAGAQAARRPRATVLALALGIVVSIGVLASFNDSGVAAVVGVGVWGLAYGGLSVGGQLWMTQSARGREEHVTGLYVGVFTASIALGAFTGGTIYETVGTSTLLWTAAALALAALVAGVVGRGPLPGIGGSRVR</sequence>
<dbReference type="Pfam" id="PF07690">
    <property type="entry name" value="MFS_1"/>
    <property type="match status" value="1"/>
</dbReference>
<feature type="domain" description="Major facilitator superfamily (MFS) profile" evidence="7">
    <location>
        <begin position="23"/>
        <end position="401"/>
    </location>
</feature>